<dbReference type="OrthoDB" id="101614at2759"/>
<dbReference type="Proteomes" id="UP000479710">
    <property type="component" value="Unassembled WGS sequence"/>
</dbReference>
<accession>A0A6G1F1S2</accession>
<name>A0A6G1F1S2_9ORYZ</name>
<proteinExistence type="predicted"/>
<evidence type="ECO:0000313" key="2">
    <source>
        <dbReference type="Proteomes" id="UP000479710"/>
    </source>
</evidence>
<reference evidence="1 2" key="1">
    <citation type="submission" date="2019-11" db="EMBL/GenBank/DDBJ databases">
        <title>Whole genome sequence of Oryza granulata.</title>
        <authorList>
            <person name="Li W."/>
        </authorList>
    </citation>
    <scope>NUCLEOTIDE SEQUENCE [LARGE SCALE GENOMIC DNA]</scope>
    <source>
        <strain evidence="2">cv. Menghai</strain>
        <tissue evidence="1">Leaf</tissue>
    </source>
</reference>
<sequence>MVASTPRANITDADALAKAAATNTLSPPHVMYKVLRTPAAWAIDTLPSTVAAIITVLDWRTPIIDILTGRAEATTRTEERQLRQRAGGYVLVEGALYKTAREGATGNLSHYAVATKAWYDNKLAPYHFVPSDMVLRHAFSPGKFQKKWEGLFIVTWVGAKGAYCLVELDGTSLPHPWNMEALRKYYV</sequence>
<keyword evidence="2" id="KW-1185">Reference proteome</keyword>
<dbReference type="EMBL" id="SPHZ02000002">
    <property type="protein sequence ID" value="KAF0930785.1"/>
    <property type="molecule type" value="Genomic_DNA"/>
</dbReference>
<protein>
    <submittedName>
        <fullName evidence="1">Uncharacterized protein</fullName>
    </submittedName>
</protein>
<comment type="caution">
    <text evidence="1">The sequence shown here is derived from an EMBL/GenBank/DDBJ whole genome shotgun (WGS) entry which is preliminary data.</text>
</comment>
<evidence type="ECO:0000313" key="1">
    <source>
        <dbReference type="EMBL" id="KAF0930785.1"/>
    </source>
</evidence>
<dbReference type="AlphaFoldDB" id="A0A6G1F1S2"/>
<organism evidence="1 2">
    <name type="scientific">Oryza meyeriana var. granulata</name>
    <dbReference type="NCBI Taxonomy" id="110450"/>
    <lineage>
        <taxon>Eukaryota</taxon>
        <taxon>Viridiplantae</taxon>
        <taxon>Streptophyta</taxon>
        <taxon>Embryophyta</taxon>
        <taxon>Tracheophyta</taxon>
        <taxon>Spermatophyta</taxon>
        <taxon>Magnoliopsida</taxon>
        <taxon>Liliopsida</taxon>
        <taxon>Poales</taxon>
        <taxon>Poaceae</taxon>
        <taxon>BOP clade</taxon>
        <taxon>Oryzoideae</taxon>
        <taxon>Oryzeae</taxon>
        <taxon>Oryzinae</taxon>
        <taxon>Oryza</taxon>
        <taxon>Oryza meyeriana</taxon>
    </lineage>
</organism>
<gene>
    <name evidence="1" type="ORF">E2562_035257</name>
</gene>